<reference evidence="1" key="1">
    <citation type="submission" date="2020-02" db="EMBL/GenBank/DDBJ databases">
        <authorList>
            <person name="Meier V. D."/>
        </authorList>
    </citation>
    <scope>NUCLEOTIDE SEQUENCE</scope>
    <source>
        <strain evidence="1">AVDCRST_MAG28</strain>
    </source>
</reference>
<dbReference type="AlphaFoldDB" id="A0A6J4R482"/>
<evidence type="ECO:0008006" key="2">
    <source>
        <dbReference type="Google" id="ProtNLM"/>
    </source>
</evidence>
<dbReference type="Pfam" id="PF05787">
    <property type="entry name" value="PhoX"/>
    <property type="match status" value="1"/>
</dbReference>
<dbReference type="PANTHER" id="PTHR35399:SF4">
    <property type="entry name" value="MEMBRANE PROTEIN"/>
    <property type="match status" value="1"/>
</dbReference>
<accession>A0A6J4R482</accession>
<dbReference type="SUPFAM" id="SSF63829">
    <property type="entry name" value="Calcium-dependent phosphotriesterase"/>
    <property type="match status" value="1"/>
</dbReference>
<organism evidence="1">
    <name type="scientific">uncultured Rubrobacteraceae bacterium</name>
    <dbReference type="NCBI Taxonomy" id="349277"/>
    <lineage>
        <taxon>Bacteria</taxon>
        <taxon>Bacillati</taxon>
        <taxon>Actinomycetota</taxon>
        <taxon>Rubrobacteria</taxon>
        <taxon>Rubrobacterales</taxon>
        <taxon>Rubrobacteraceae</taxon>
        <taxon>environmental samples</taxon>
    </lineage>
</organism>
<gene>
    <name evidence="1" type="ORF">AVDCRST_MAG28-3260</name>
</gene>
<evidence type="ECO:0000313" key="1">
    <source>
        <dbReference type="EMBL" id="CAA9460932.1"/>
    </source>
</evidence>
<sequence length="134" mass="14737">MEIFYEGTDANNMESPDTILVTPFGDLWFAEDGGGENRVMGITPEGRVYQVANIRVPFSRGEPGDFSEFAGPIFSPDGKTFFVNIQNPGITYAIWGLFKKLSSGRQQELTYAAPLAKLAPLVSVNSPMPPRSMR</sequence>
<name>A0A6J4R482_9ACTN</name>
<proteinExistence type="predicted"/>
<dbReference type="PANTHER" id="PTHR35399">
    <property type="entry name" value="SLR8030 PROTEIN"/>
    <property type="match status" value="1"/>
</dbReference>
<protein>
    <recommendedName>
        <fullName evidence="2">Phosphatase</fullName>
    </recommendedName>
</protein>
<dbReference type="EMBL" id="CADCVE010000080">
    <property type="protein sequence ID" value="CAA9460932.1"/>
    <property type="molecule type" value="Genomic_DNA"/>
</dbReference>
<dbReference type="InterPro" id="IPR008557">
    <property type="entry name" value="PhoX"/>
</dbReference>